<gene>
    <name evidence="1" type="ORF">NCTC8849_00977</name>
</gene>
<sequence length="65" mass="7560">MQICCPQIFGKRRHSGEMSDKSQLKAEIFNVILRHWCVTRDFYAKKINNLAEKTLADVEECKTEG</sequence>
<proteinExistence type="predicted"/>
<dbReference type="AlphaFoldDB" id="A0A377WCW7"/>
<accession>A0A377WCW7</accession>
<evidence type="ECO:0000313" key="2">
    <source>
        <dbReference type="Proteomes" id="UP000254799"/>
    </source>
</evidence>
<dbReference type="EMBL" id="UGLC01000002">
    <property type="protein sequence ID" value="STT52443.1"/>
    <property type="molecule type" value="Genomic_DNA"/>
</dbReference>
<reference evidence="1 2" key="1">
    <citation type="submission" date="2018-06" db="EMBL/GenBank/DDBJ databases">
        <authorList>
            <consortium name="Pathogen Informatics"/>
            <person name="Doyle S."/>
        </authorList>
    </citation>
    <scope>NUCLEOTIDE SEQUENCE [LARGE SCALE GENOMIC DNA]</scope>
    <source>
        <strain evidence="1 2">NCTC8849</strain>
    </source>
</reference>
<dbReference type="Proteomes" id="UP000254799">
    <property type="component" value="Unassembled WGS sequence"/>
</dbReference>
<organism evidence="1 2">
    <name type="scientific">Klebsiella pneumoniae</name>
    <dbReference type="NCBI Taxonomy" id="573"/>
    <lineage>
        <taxon>Bacteria</taxon>
        <taxon>Pseudomonadati</taxon>
        <taxon>Pseudomonadota</taxon>
        <taxon>Gammaproteobacteria</taxon>
        <taxon>Enterobacterales</taxon>
        <taxon>Enterobacteriaceae</taxon>
        <taxon>Klebsiella/Raoultella group</taxon>
        <taxon>Klebsiella</taxon>
        <taxon>Klebsiella pneumoniae complex</taxon>
    </lineage>
</organism>
<evidence type="ECO:0000313" key="1">
    <source>
        <dbReference type="EMBL" id="STT52443.1"/>
    </source>
</evidence>
<name>A0A377WCW7_KLEPN</name>
<protein>
    <submittedName>
        <fullName evidence="1">Uncharacterized protein</fullName>
    </submittedName>
</protein>